<gene>
    <name evidence="1" type="ORF">KPSA1_06593</name>
</gene>
<reference evidence="1 2" key="1">
    <citation type="submission" date="2018-04" db="EMBL/GenBank/DDBJ databases">
        <title>Draft genome sequence of Pseudomonas syringae pv. actinidiae biovar 1 strains isolated from kiwifruit in Kagawa prefecture.</title>
        <authorList>
            <person name="Tabuchi M."/>
            <person name="Saito M."/>
            <person name="Fujiwara S."/>
            <person name="Sasa N."/>
            <person name="Akimitsu K."/>
            <person name="Gomi K."/>
            <person name="Konishi-Sugita S."/>
            <person name="Hamano K."/>
            <person name="Kataoka I."/>
        </authorList>
    </citation>
    <scope>NUCLEOTIDE SEQUENCE [LARGE SCALE GENOMIC DNA]</scope>
    <source>
        <strain evidence="1 2">MAFF212206</strain>
    </source>
</reference>
<evidence type="ECO:0000313" key="1">
    <source>
        <dbReference type="EMBL" id="GBH13111.1"/>
    </source>
</evidence>
<accession>A0A2V0QJL8</accession>
<proteinExistence type="predicted"/>
<comment type="caution">
    <text evidence="1">The sequence shown here is derived from an EMBL/GenBank/DDBJ whole genome shotgun (WGS) entry which is preliminary data.</text>
</comment>
<protein>
    <submittedName>
        <fullName evidence="1">Bacteriophage P2-related tail formation protein</fullName>
    </submittedName>
</protein>
<dbReference type="Proteomes" id="UP000247480">
    <property type="component" value="Unassembled WGS sequence"/>
</dbReference>
<dbReference type="EMBL" id="BGJZ01000342">
    <property type="protein sequence ID" value="GBH13111.1"/>
    <property type="molecule type" value="Genomic_DNA"/>
</dbReference>
<dbReference type="AlphaFoldDB" id="A0A2V0QJL8"/>
<evidence type="ECO:0000313" key="2">
    <source>
        <dbReference type="Proteomes" id="UP000247480"/>
    </source>
</evidence>
<name>A0A2V0QJL8_PSESF</name>
<sequence>MIISGTSRHKRFAKVVMFIRLSRILMGKHALAGKTEQTGEAKAPRYGSWRQAVTLADKVACSTHDLVGSYLQRLPCWQSCAACDCISPSTVAGGRLSKTY</sequence>
<organism evidence="1 2">
    <name type="scientific">Pseudomonas syringae pv. actinidiae</name>
    <dbReference type="NCBI Taxonomy" id="103796"/>
    <lineage>
        <taxon>Bacteria</taxon>
        <taxon>Pseudomonadati</taxon>
        <taxon>Pseudomonadota</taxon>
        <taxon>Gammaproteobacteria</taxon>
        <taxon>Pseudomonadales</taxon>
        <taxon>Pseudomonadaceae</taxon>
        <taxon>Pseudomonas</taxon>
        <taxon>Pseudomonas syringae</taxon>
    </lineage>
</organism>